<dbReference type="InterPro" id="IPR000276">
    <property type="entry name" value="GPCR_Rhodpsn"/>
</dbReference>
<dbReference type="InterPro" id="IPR050569">
    <property type="entry name" value="TAAR"/>
</dbReference>
<reference evidence="11 12" key="1">
    <citation type="submission" date="2022-05" db="EMBL/GenBank/DDBJ databases">
        <authorList>
            <consortium name="Genoscope - CEA"/>
            <person name="William W."/>
        </authorList>
    </citation>
    <scope>NUCLEOTIDE SEQUENCE [LARGE SCALE GENOMIC DNA]</scope>
</reference>
<protein>
    <recommendedName>
        <fullName evidence="10">G-protein coupled receptors family 1 profile domain-containing protein</fullName>
    </recommendedName>
</protein>
<feature type="transmembrane region" description="Helical" evidence="9">
    <location>
        <begin position="40"/>
        <end position="61"/>
    </location>
</feature>
<evidence type="ECO:0000256" key="3">
    <source>
        <dbReference type="ARBA" id="ARBA00022692"/>
    </source>
</evidence>
<evidence type="ECO:0000313" key="12">
    <source>
        <dbReference type="Proteomes" id="UP001159428"/>
    </source>
</evidence>
<dbReference type="PANTHER" id="PTHR24249:SF372">
    <property type="entry name" value="G-PROTEIN COUPLED RECEPTORS FAMILY 1 PROFILE DOMAIN-CONTAINING PROTEIN"/>
    <property type="match status" value="1"/>
</dbReference>
<dbReference type="Gene3D" id="1.20.1070.10">
    <property type="entry name" value="Rhodopsin 7-helix transmembrane proteins"/>
    <property type="match status" value="1"/>
</dbReference>
<comment type="subcellular location">
    <subcellularLocation>
        <location evidence="1">Cell membrane</location>
        <topology evidence="1">Multi-pass membrane protein</topology>
    </subcellularLocation>
</comment>
<evidence type="ECO:0000256" key="5">
    <source>
        <dbReference type="ARBA" id="ARBA00023040"/>
    </source>
</evidence>
<evidence type="ECO:0000256" key="1">
    <source>
        <dbReference type="ARBA" id="ARBA00004651"/>
    </source>
</evidence>
<dbReference type="GO" id="GO:0004930">
    <property type="term" value="F:G protein-coupled receptor activity"/>
    <property type="evidence" value="ECO:0007669"/>
    <property type="project" value="UniProtKB-KW"/>
</dbReference>
<dbReference type="EMBL" id="CALNXJ010000030">
    <property type="protein sequence ID" value="CAH3136141.1"/>
    <property type="molecule type" value="Genomic_DNA"/>
</dbReference>
<dbReference type="AlphaFoldDB" id="A0AAU9X4F6"/>
<dbReference type="GO" id="GO:0005886">
    <property type="term" value="C:plasma membrane"/>
    <property type="evidence" value="ECO:0007669"/>
    <property type="project" value="UniProtKB-SubCell"/>
</dbReference>
<evidence type="ECO:0000259" key="10">
    <source>
        <dbReference type="PROSITE" id="PS50262"/>
    </source>
</evidence>
<comment type="caution">
    <text evidence="11">The sequence shown here is derived from an EMBL/GenBank/DDBJ whole genome shotgun (WGS) entry which is preliminary data.</text>
</comment>
<feature type="non-terminal residue" evidence="11">
    <location>
        <position position="130"/>
    </location>
</feature>
<evidence type="ECO:0000256" key="4">
    <source>
        <dbReference type="ARBA" id="ARBA00022989"/>
    </source>
</evidence>
<name>A0AAU9X4F6_9CNID</name>
<keyword evidence="3 9" id="KW-0812">Transmembrane</keyword>
<keyword evidence="12" id="KW-1185">Reference proteome</keyword>
<dbReference type="PROSITE" id="PS50262">
    <property type="entry name" value="G_PROTEIN_RECEP_F1_2"/>
    <property type="match status" value="1"/>
</dbReference>
<dbReference type="Pfam" id="PF00001">
    <property type="entry name" value="7tm_1"/>
    <property type="match status" value="1"/>
</dbReference>
<keyword evidence="8" id="KW-0807">Transducer</keyword>
<evidence type="ECO:0000256" key="8">
    <source>
        <dbReference type="ARBA" id="ARBA00023224"/>
    </source>
</evidence>
<organism evidence="11 12">
    <name type="scientific">Pocillopora meandrina</name>
    <dbReference type="NCBI Taxonomy" id="46732"/>
    <lineage>
        <taxon>Eukaryota</taxon>
        <taxon>Metazoa</taxon>
        <taxon>Cnidaria</taxon>
        <taxon>Anthozoa</taxon>
        <taxon>Hexacorallia</taxon>
        <taxon>Scleractinia</taxon>
        <taxon>Astrocoeniina</taxon>
        <taxon>Pocilloporidae</taxon>
        <taxon>Pocillopora</taxon>
    </lineage>
</organism>
<keyword evidence="5" id="KW-0297">G-protein coupled receptor</keyword>
<feature type="transmembrane region" description="Helical" evidence="9">
    <location>
        <begin position="76"/>
        <end position="97"/>
    </location>
</feature>
<dbReference type="PRINTS" id="PR00237">
    <property type="entry name" value="GPCRRHODOPSN"/>
</dbReference>
<evidence type="ECO:0000313" key="11">
    <source>
        <dbReference type="EMBL" id="CAH3136141.1"/>
    </source>
</evidence>
<keyword evidence="4 9" id="KW-1133">Transmembrane helix</keyword>
<accession>A0AAU9X4F6</accession>
<keyword evidence="2" id="KW-1003">Cell membrane</keyword>
<dbReference type="PANTHER" id="PTHR24249">
    <property type="entry name" value="HISTAMINE RECEPTOR-RELATED G-PROTEIN COUPLED RECEPTOR"/>
    <property type="match status" value="1"/>
</dbReference>
<dbReference type="Proteomes" id="UP001159428">
    <property type="component" value="Unassembled WGS sequence"/>
</dbReference>
<evidence type="ECO:0000256" key="2">
    <source>
        <dbReference type="ARBA" id="ARBA00022475"/>
    </source>
</evidence>
<evidence type="ECO:0000256" key="9">
    <source>
        <dbReference type="SAM" id="Phobius"/>
    </source>
</evidence>
<keyword evidence="6 9" id="KW-0472">Membrane</keyword>
<gene>
    <name evidence="11" type="ORF">PMEA_00017746</name>
</gene>
<feature type="transmembrane region" description="Helical" evidence="9">
    <location>
        <begin position="6"/>
        <end position="28"/>
    </location>
</feature>
<proteinExistence type="predicted"/>
<evidence type="ECO:0000256" key="7">
    <source>
        <dbReference type="ARBA" id="ARBA00023170"/>
    </source>
</evidence>
<keyword evidence="7" id="KW-0675">Receptor</keyword>
<feature type="domain" description="G-protein coupled receptors family 1 profile" evidence="10">
    <location>
        <begin position="19"/>
        <end position="130"/>
    </location>
</feature>
<sequence>METWFWVLACFLSILTMVGNGFVIFLVCRRRQLRTKTNTFIVSLAVADFCVGLIAVLSPFVCNLANCNPPNIEGLLVLYIRIFIVYASGSNLLSLVLERYIAVVKPLKYLTFVTRRRVTQMVVISWVIPL</sequence>
<evidence type="ECO:0000256" key="6">
    <source>
        <dbReference type="ARBA" id="ARBA00023136"/>
    </source>
</evidence>
<dbReference type="InterPro" id="IPR017452">
    <property type="entry name" value="GPCR_Rhodpsn_7TM"/>
</dbReference>
<dbReference type="SUPFAM" id="SSF81321">
    <property type="entry name" value="Family A G protein-coupled receptor-like"/>
    <property type="match status" value="1"/>
</dbReference>